<dbReference type="InterPro" id="IPR012349">
    <property type="entry name" value="Split_barrel_FMN-bd"/>
</dbReference>
<dbReference type="OrthoDB" id="1432662at2"/>
<dbReference type="STRING" id="688867.SAMN05660236_2422"/>
<dbReference type="RefSeq" id="WP_079686877.1">
    <property type="nucleotide sequence ID" value="NZ_FUZU01000001.1"/>
</dbReference>
<gene>
    <name evidence="2" type="ORF">SAMN05660236_2422</name>
</gene>
<sequence>MENNASKIKNLAHAEAIDKFKELVKHEATCLFTTRLTQVPLTTRPMSVQKVCDQGNFWFLSAVDSDKNQEISIDPRVQLFFLNTSDYEFLTVYGKASITRDPQKIDELWTDIAKAWFPEGKNDPRVSVIKVTPEEGFYWDTKDGKLVSMIKIAASAVMGKTLEEGVEGTISVR</sequence>
<protein>
    <submittedName>
        <fullName evidence="2">General stress protein 26</fullName>
    </submittedName>
</protein>
<dbReference type="AlphaFoldDB" id="A0A1T5KPP5"/>
<dbReference type="Proteomes" id="UP000190961">
    <property type="component" value="Unassembled WGS sequence"/>
</dbReference>
<name>A0A1T5KPP5_9BACT</name>
<dbReference type="InterPro" id="IPR038725">
    <property type="entry name" value="YdaG_split_barrel_FMN-bd"/>
</dbReference>
<evidence type="ECO:0000313" key="2">
    <source>
        <dbReference type="EMBL" id="SKC65465.1"/>
    </source>
</evidence>
<evidence type="ECO:0000313" key="3">
    <source>
        <dbReference type="Proteomes" id="UP000190961"/>
    </source>
</evidence>
<dbReference type="Pfam" id="PF16242">
    <property type="entry name" value="Pyrid_ox_like"/>
    <property type="match status" value="1"/>
</dbReference>
<dbReference type="SUPFAM" id="SSF50475">
    <property type="entry name" value="FMN-binding split barrel"/>
    <property type="match status" value="1"/>
</dbReference>
<dbReference type="Gene3D" id="2.30.110.10">
    <property type="entry name" value="Electron Transport, Fmn-binding Protein, Chain A"/>
    <property type="match status" value="1"/>
</dbReference>
<dbReference type="EMBL" id="FUZU01000001">
    <property type="protein sequence ID" value="SKC65465.1"/>
    <property type="molecule type" value="Genomic_DNA"/>
</dbReference>
<evidence type="ECO:0000259" key="1">
    <source>
        <dbReference type="Pfam" id="PF16242"/>
    </source>
</evidence>
<feature type="domain" description="General stress protein FMN-binding split barrel" evidence="1">
    <location>
        <begin position="15"/>
        <end position="162"/>
    </location>
</feature>
<keyword evidence="3" id="KW-1185">Reference proteome</keyword>
<dbReference type="PANTHER" id="PTHR34818">
    <property type="entry name" value="PROTEIN BLI-3"/>
    <property type="match status" value="1"/>
</dbReference>
<dbReference type="PANTHER" id="PTHR34818:SF1">
    <property type="entry name" value="PROTEIN BLI-3"/>
    <property type="match status" value="1"/>
</dbReference>
<dbReference type="InterPro" id="IPR052917">
    <property type="entry name" value="Stress-Dev_Protein"/>
</dbReference>
<proteinExistence type="predicted"/>
<accession>A0A1T5KPP5</accession>
<organism evidence="2 3">
    <name type="scientific">Ohtaekwangia koreensis</name>
    <dbReference type="NCBI Taxonomy" id="688867"/>
    <lineage>
        <taxon>Bacteria</taxon>
        <taxon>Pseudomonadati</taxon>
        <taxon>Bacteroidota</taxon>
        <taxon>Cytophagia</taxon>
        <taxon>Cytophagales</taxon>
        <taxon>Fulvivirgaceae</taxon>
        <taxon>Ohtaekwangia</taxon>
    </lineage>
</organism>
<reference evidence="2 3" key="1">
    <citation type="submission" date="2017-02" db="EMBL/GenBank/DDBJ databases">
        <authorList>
            <person name="Peterson S.W."/>
        </authorList>
    </citation>
    <scope>NUCLEOTIDE SEQUENCE [LARGE SCALE GENOMIC DNA]</scope>
    <source>
        <strain evidence="2 3">DSM 25262</strain>
    </source>
</reference>